<dbReference type="InterPro" id="IPR005039">
    <property type="entry name" value="Ant_C"/>
</dbReference>
<dbReference type="Pfam" id="PF03374">
    <property type="entry name" value="ANT"/>
    <property type="match status" value="1"/>
</dbReference>
<accession>A0A1R4EFI6</accession>
<evidence type="ECO:0000313" key="4">
    <source>
        <dbReference type="Proteomes" id="UP000188169"/>
    </source>
</evidence>
<evidence type="ECO:0000259" key="2">
    <source>
        <dbReference type="Pfam" id="PF08346"/>
    </source>
</evidence>
<organism evidence="3 4">
    <name type="scientific">Psychrobacter pasteurii</name>
    <dbReference type="NCBI Taxonomy" id="1945520"/>
    <lineage>
        <taxon>Bacteria</taxon>
        <taxon>Pseudomonadati</taxon>
        <taxon>Pseudomonadota</taxon>
        <taxon>Gammaproteobacteria</taxon>
        <taxon>Moraxellales</taxon>
        <taxon>Moraxellaceae</taxon>
        <taxon>Psychrobacter</taxon>
    </lineage>
</organism>
<dbReference type="Proteomes" id="UP000188169">
    <property type="component" value="Unassembled WGS sequence"/>
</dbReference>
<reference evidence="4" key="1">
    <citation type="submission" date="2017-02" db="EMBL/GenBank/DDBJ databases">
        <authorList>
            <person name="Mornico D."/>
        </authorList>
    </citation>
    <scope>NUCLEOTIDE SEQUENCE [LARGE SCALE GENOMIC DNA]</scope>
</reference>
<proteinExistence type="predicted"/>
<feature type="domain" description="AntA/AntB antirepressor" evidence="2">
    <location>
        <begin position="16"/>
        <end position="82"/>
    </location>
</feature>
<dbReference type="EMBL" id="FUGD01000075">
    <property type="protein sequence ID" value="SJM37159.1"/>
    <property type="molecule type" value="Genomic_DNA"/>
</dbReference>
<dbReference type="RefSeq" id="WP_077448562.1">
    <property type="nucleotide sequence ID" value="NZ_FUGD01000075.1"/>
</dbReference>
<sequence>MNLPTIQEHKELVQAVSARDLYQFLQPTERFSSWFDRQLQYGFENGVDYLGCKVFNTLARQELQDFYISIDMAKEVSMIQRSEKGKQARQYFIECERRATQPTFQIPQTLSEALRLAATQAETIEQQQERLALVEPKAAALDVIGAAEGSLGVRETAKTIGIAQNKFVAWCVNNEWMYRDSKDKLQPYSGRIQQGYMEQRPVTFNGRDGTARATTQPMFTPKGLARLAQIFAIVHEVA</sequence>
<dbReference type="Pfam" id="PF08346">
    <property type="entry name" value="AntA"/>
    <property type="match status" value="1"/>
</dbReference>
<evidence type="ECO:0000313" key="3">
    <source>
        <dbReference type="EMBL" id="SJM37159.1"/>
    </source>
</evidence>
<dbReference type="AlphaFoldDB" id="A0A1R4EFI6"/>
<evidence type="ECO:0000259" key="1">
    <source>
        <dbReference type="Pfam" id="PF03374"/>
    </source>
</evidence>
<keyword evidence="4" id="KW-1185">Reference proteome</keyword>
<name>A0A1R4EFI6_9GAMM</name>
<protein>
    <submittedName>
        <fullName evidence="3">Phage antirepressor protein KilAC domain protein</fullName>
    </submittedName>
</protein>
<feature type="domain" description="Antirepressor protein C-terminal" evidence="1">
    <location>
        <begin position="129"/>
        <end position="231"/>
    </location>
</feature>
<dbReference type="GO" id="GO:0003677">
    <property type="term" value="F:DNA binding"/>
    <property type="evidence" value="ECO:0007669"/>
    <property type="project" value="InterPro"/>
</dbReference>
<gene>
    <name evidence="3" type="ORF">A1019T_01130</name>
</gene>
<dbReference type="STRING" id="1945520.A1019T_01130"/>
<dbReference type="InterPro" id="IPR013557">
    <property type="entry name" value="AntA/B_antirep"/>
</dbReference>